<dbReference type="GO" id="GO:0004222">
    <property type="term" value="F:metalloendopeptidase activity"/>
    <property type="evidence" value="ECO:0007669"/>
    <property type="project" value="InterPro"/>
</dbReference>
<dbReference type="PANTHER" id="PTHR21711">
    <property type="entry name" value="MITOCHONDRIAL INNER MEMBRANE PROTEASE"/>
    <property type="match status" value="1"/>
</dbReference>
<sequence length="308" mass="34919">MSTPPSPLPADAPAAGSAPTGAPSDRVQHFLENDPKRTGFDPATRWWVNYFRILSGQVTPEGVHHYREWRYRQNEARDCRRCEEARDYLLKYSPIVRFMVERTAQLGGHQFDARTIVCARCPGRIVVENKATPDTKADNLTNTGQPIPGDGSPSPPPPPPPMSVDKPPADGGTLRVVRQGGGFHPHFGILLCANEMRDRKHLEDSLAHELVHAYDHLRWRVDWDNLRHAACSEIRASMLSGECRYTREALTRGNWSLTQQFQRCVRLRAIQSLTARPRCKDDVHATKVVNEVWDSCFSDTRPFDDIYK</sequence>
<keyword evidence="12" id="KW-1185">Reference proteome</keyword>
<comment type="subcellular location">
    <subcellularLocation>
        <location evidence="1 9">Mitochondrion inner membrane</location>
        <topology evidence="1 9">Peripheral membrane protein</topology>
        <orientation evidence="1 9">Intermembrane side</orientation>
    </subcellularLocation>
</comment>
<keyword evidence="6 9" id="KW-0378">Hydrolase</keyword>
<feature type="compositionally biased region" description="Pro residues" evidence="10">
    <location>
        <begin position="1"/>
        <end position="10"/>
    </location>
</feature>
<feature type="compositionally biased region" description="Low complexity" evidence="10">
    <location>
        <begin position="11"/>
        <end position="24"/>
    </location>
</feature>
<keyword evidence="4 9" id="KW-0645">Protease</keyword>
<dbReference type="GO" id="GO:0005743">
    <property type="term" value="C:mitochondrial inner membrane"/>
    <property type="evidence" value="ECO:0007669"/>
    <property type="project" value="UniProtKB-SubCell"/>
</dbReference>
<dbReference type="GO" id="GO:0046872">
    <property type="term" value="F:metal ion binding"/>
    <property type="evidence" value="ECO:0007669"/>
    <property type="project" value="UniProtKB-KW"/>
</dbReference>
<dbReference type="GO" id="GO:0034982">
    <property type="term" value="P:mitochondrial protein processing"/>
    <property type="evidence" value="ECO:0007669"/>
    <property type="project" value="TreeGrafter"/>
</dbReference>
<accession>A0A167RA36</accession>
<evidence type="ECO:0000256" key="10">
    <source>
        <dbReference type="SAM" id="MobiDB-lite"/>
    </source>
</evidence>
<protein>
    <recommendedName>
        <fullName evidence="3 9">Mitochondrial inner membrane protease ATP23</fullName>
        <ecNumber evidence="9">3.4.24.-</ecNumber>
    </recommendedName>
</protein>
<comment type="similarity">
    <text evidence="2 9">Belongs to the peptidase M76 family.</text>
</comment>
<evidence type="ECO:0000256" key="1">
    <source>
        <dbReference type="ARBA" id="ARBA00004137"/>
    </source>
</evidence>
<name>A0A167RA36_9HYPO</name>
<dbReference type="GO" id="GO:0033615">
    <property type="term" value="P:mitochondrial proton-transporting ATP synthase complex assembly"/>
    <property type="evidence" value="ECO:0007669"/>
    <property type="project" value="TreeGrafter"/>
</dbReference>
<dbReference type="AlphaFoldDB" id="A0A167RA36"/>
<dbReference type="Pfam" id="PF09768">
    <property type="entry name" value="Peptidase_M76"/>
    <property type="match status" value="2"/>
</dbReference>
<dbReference type="OrthoDB" id="285308at2759"/>
<keyword evidence="7 9" id="KW-0482">Metalloprotease</keyword>
<dbReference type="EC" id="3.4.24.-" evidence="9"/>
<feature type="compositionally biased region" description="Pro residues" evidence="10">
    <location>
        <begin position="153"/>
        <end position="162"/>
    </location>
</feature>
<evidence type="ECO:0000313" key="12">
    <source>
        <dbReference type="Proteomes" id="UP000076874"/>
    </source>
</evidence>
<dbReference type="STRING" id="1081102.A0A167RA36"/>
<dbReference type="PANTHER" id="PTHR21711:SF0">
    <property type="entry name" value="MITOCHONDRIAL INNER MEMBRANE PROTEASE ATP23 HOMOLOG"/>
    <property type="match status" value="1"/>
</dbReference>
<dbReference type="Proteomes" id="UP000076874">
    <property type="component" value="Unassembled WGS sequence"/>
</dbReference>
<evidence type="ECO:0000256" key="4">
    <source>
        <dbReference type="ARBA" id="ARBA00022670"/>
    </source>
</evidence>
<keyword evidence="9" id="KW-0999">Mitochondrion inner membrane</keyword>
<dbReference type="EMBL" id="AZHD01000012">
    <property type="protein sequence ID" value="OAA58402.1"/>
    <property type="molecule type" value="Genomic_DNA"/>
</dbReference>
<evidence type="ECO:0000256" key="9">
    <source>
        <dbReference type="RuleBase" id="RU364057"/>
    </source>
</evidence>
<evidence type="ECO:0000256" key="5">
    <source>
        <dbReference type="ARBA" id="ARBA00022723"/>
    </source>
</evidence>
<proteinExistence type="inferred from homology"/>
<keyword evidence="9" id="KW-0496">Mitochondrion</keyword>
<evidence type="ECO:0000313" key="11">
    <source>
        <dbReference type="EMBL" id="OAA58402.1"/>
    </source>
</evidence>
<evidence type="ECO:0000256" key="2">
    <source>
        <dbReference type="ARBA" id="ARBA00009915"/>
    </source>
</evidence>
<gene>
    <name evidence="11" type="ORF">SPI_06475</name>
</gene>
<dbReference type="InterPro" id="IPR019165">
    <property type="entry name" value="Peptidase_M76_ATP23"/>
</dbReference>
<organism evidence="11 12">
    <name type="scientific">Niveomyces insectorum RCEF 264</name>
    <dbReference type="NCBI Taxonomy" id="1081102"/>
    <lineage>
        <taxon>Eukaryota</taxon>
        <taxon>Fungi</taxon>
        <taxon>Dikarya</taxon>
        <taxon>Ascomycota</taxon>
        <taxon>Pezizomycotina</taxon>
        <taxon>Sordariomycetes</taxon>
        <taxon>Hypocreomycetidae</taxon>
        <taxon>Hypocreales</taxon>
        <taxon>Cordycipitaceae</taxon>
        <taxon>Niveomyces</taxon>
    </lineage>
</organism>
<reference evidence="11 12" key="1">
    <citation type="journal article" date="2016" name="Genome Biol. Evol.">
        <title>Divergent and convergent evolution of fungal pathogenicity.</title>
        <authorList>
            <person name="Shang Y."/>
            <person name="Xiao G."/>
            <person name="Zheng P."/>
            <person name="Cen K."/>
            <person name="Zhan S."/>
            <person name="Wang C."/>
        </authorList>
    </citation>
    <scope>NUCLEOTIDE SEQUENCE [LARGE SCALE GENOMIC DNA]</scope>
    <source>
        <strain evidence="11 12">RCEF 264</strain>
    </source>
</reference>
<keyword evidence="9" id="KW-0472">Membrane</keyword>
<feature type="region of interest" description="Disordered" evidence="10">
    <location>
        <begin position="1"/>
        <end position="24"/>
    </location>
</feature>
<comment type="caution">
    <text evidence="11">The sequence shown here is derived from an EMBL/GenBank/DDBJ whole genome shotgun (WGS) entry which is preliminary data.</text>
</comment>
<feature type="region of interest" description="Disordered" evidence="10">
    <location>
        <begin position="130"/>
        <end position="173"/>
    </location>
</feature>
<evidence type="ECO:0000256" key="3">
    <source>
        <dbReference type="ARBA" id="ARBA00014615"/>
    </source>
</evidence>
<evidence type="ECO:0000256" key="6">
    <source>
        <dbReference type="ARBA" id="ARBA00022801"/>
    </source>
</evidence>
<comment type="function">
    <text evidence="8">Has a dual role in the assembly of mitochondrial ATPase. Acts as a protease that removes N-terminal residues of mitochondrial ATPase CF(0) subunit 6 at the intermembrane space side. Also involved in the correct assembly of the membrane-embedded ATPase CF(0) particle, probably mediating association of subunit 6 with the subunit 9 ring.</text>
</comment>
<evidence type="ECO:0000256" key="8">
    <source>
        <dbReference type="ARBA" id="ARBA00025322"/>
    </source>
</evidence>
<keyword evidence="5 9" id="KW-0479">Metal-binding</keyword>
<evidence type="ECO:0000256" key="7">
    <source>
        <dbReference type="ARBA" id="ARBA00023049"/>
    </source>
</evidence>